<comment type="caution">
    <text evidence="1">The sequence shown here is derived from an EMBL/GenBank/DDBJ whole genome shotgun (WGS) entry which is preliminary data.</text>
</comment>
<dbReference type="AlphaFoldDB" id="A0A4Y2JM75"/>
<protein>
    <submittedName>
        <fullName evidence="1">Uncharacterized protein</fullName>
    </submittedName>
</protein>
<keyword evidence="2" id="KW-1185">Reference proteome</keyword>
<gene>
    <name evidence="1" type="ORF">AVEN_58898_1</name>
</gene>
<organism evidence="1 2">
    <name type="scientific">Araneus ventricosus</name>
    <name type="common">Orbweaver spider</name>
    <name type="synonym">Epeira ventricosa</name>
    <dbReference type="NCBI Taxonomy" id="182803"/>
    <lineage>
        <taxon>Eukaryota</taxon>
        <taxon>Metazoa</taxon>
        <taxon>Ecdysozoa</taxon>
        <taxon>Arthropoda</taxon>
        <taxon>Chelicerata</taxon>
        <taxon>Arachnida</taxon>
        <taxon>Araneae</taxon>
        <taxon>Araneomorphae</taxon>
        <taxon>Entelegynae</taxon>
        <taxon>Araneoidea</taxon>
        <taxon>Araneidae</taxon>
        <taxon>Araneus</taxon>
    </lineage>
</organism>
<name>A0A4Y2JM75_ARAVE</name>
<evidence type="ECO:0000313" key="1">
    <source>
        <dbReference type="EMBL" id="GBM91140.1"/>
    </source>
</evidence>
<evidence type="ECO:0000313" key="2">
    <source>
        <dbReference type="Proteomes" id="UP000499080"/>
    </source>
</evidence>
<dbReference type="EMBL" id="BGPR01111110">
    <property type="protein sequence ID" value="GBM91140.1"/>
    <property type="molecule type" value="Genomic_DNA"/>
</dbReference>
<reference evidence="1 2" key="1">
    <citation type="journal article" date="2019" name="Sci. Rep.">
        <title>Orb-weaving spider Araneus ventricosus genome elucidates the spidroin gene catalogue.</title>
        <authorList>
            <person name="Kono N."/>
            <person name="Nakamura H."/>
            <person name="Ohtoshi R."/>
            <person name="Moran D.A.P."/>
            <person name="Shinohara A."/>
            <person name="Yoshida Y."/>
            <person name="Fujiwara M."/>
            <person name="Mori M."/>
            <person name="Tomita M."/>
            <person name="Arakawa K."/>
        </authorList>
    </citation>
    <scope>NUCLEOTIDE SEQUENCE [LARGE SCALE GENOMIC DNA]</scope>
</reference>
<dbReference type="Proteomes" id="UP000499080">
    <property type="component" value="Unassembled WGS sequence"/>
</dbReference>
<proteinExistence type="predicted"/>
<accession>A0A4Y2JM75</accession>
<sequence>MLHMTGNRPNKIEHIQNFLSNLAILKLRTEASPLCPDANEAALNRTEHGHAPCGDYGSTETGMFPEGEHTNKHIIQNLLSDYGILNARTEHHCPCIRCHYGN</sequence>